<reference evidence="2" key="2">
    <citation type="submission" date="2021-04" db="EMBL/GenBank/DDBJ databases">
        <authorList>
            <person name="Gilroy R."/>
        </authorList>
    </citation>
    <scope>NUCLEOTIDE SEQUENCE</scope>
    <source>
        <strain evidence="2">ChiGjej1B1-98</strain>
    </source>
</reference>
<feature type="region of interest" description="Disordered" evidence="1">
    <location>
        <begin position="267"/>
        <end position="329"/>
    </location>
</feature>
<comment type="caution">
    <text evidence="2">The sequence shown here is derived from an EMBL/GenBank/DDBJ whole genome shotgun (WGS) entry which is preliminary data.</text>
</comment>
<evidence type="ECO:0000256" key="1">
    <source>
        <dbReference type="SAM" id="MobiDB-lite"/>
    </source>
</evidence>
<accession>A0A9D1YYP8</accession>
<protein>
    <submittedName>
        <fullName evidence="2">PAC2 family protein</fullName>
    </submittedName>
</protein>
<dbReference type="InterPro" id="IPR038389">
    <property type="entry name" value="PSMG2_sf"/>
</dbReference>
<dbReference type="AlphaFoldDB" id="A0A9D1YYP8"/>
<feature type="compositionally biased region" description="Basic and acidic residues" evidence="1">
    <location>
        <begin position="279"/>
        <end position="297"/>
    </location>
</feature>
<sequence length="329" mass="36052">MTDGPIRGRILLVAFEGWTDAGDAASEALRLVIRESELETIDSISTEDFLDFNFTRPVIRRLADGTRAISWPETLLLAPTKPTRAAGLADDAGFDMAESVEGNLYALLGVEPSRNWHLFTDTVMELVARYDIEVIVFLGSLLADTPHTRATPVTVTSESEHVREQLGIGRSEYEGPTGIISMLELEAEAMNIPTVQIWASVPHYVQSAPVPKAIVALLDKLGEVIDYAPPLGDLPEQVREWESGVSEFASQDDEMRAYIGMLEERRDTVDSPNASGEALAKEFERFLEQRRDGRDSGPGRNSTPDLGANAEESPDEGPDTDEDDSPPPV</sequence>
<dbReference type="EMBL" id="DXDC01000454">
    <property type="protein sequence ID" value="HIY67545.1"/>
    <property type="molecule type" value="Genomic_DNA"/>
</dbReference>
<reference evidence="2" key="1">
    <citation type="journal article" date="2021" name="PeerJ">
        <title>Extensive microbial diversity within the chicken gut microbiome revealed by metagenomics and culture.</title>
        <authorList>
            <person name="Gilroy R."/>
            <person name="Ravi A."/>
            <person name="Getino M."/>
            <person name="Pursley I."/>
            <person name="Horton D.L."/>
            <person name="Alikhan N.F."/>
            <person name="Baker D."/>
            <person name="Gharbi K."/>
            <person name="Hall N."/>
            <person name="Watson M."/>
            <person name="Adriaenssens E.M."/>
            <person name="Foster-Nyarko E."/>
            <person name="Jarju S."/>
            <person name="Secka A."/>
            <person name="Antonio M."/>
            <person name="Oren A."/>
            <person name="Chaudhuri R.R."/>
            <person name="La Ragione R."/>
            <person name="Hildebrand F."/>
            <person name="Pallen M.J."/>
        </authorList>
    </citation>
    <scope>NUCLEOTIDE SEQUENCE</scope>
    <source>
        <strain evidence="2">ChiGjej1B1-98</strain>
    </source>
</reference>
<dbReference type="Gene3D" id="3.40.50.10900">
    <property type="entry name" value="PAC-like subunit"/>
    <property type="match status" value="1"/>
</dbReference>
<dbReference type="Pfam" id="PF09754">
    <property type="entry name" value="PAC2"/>
    <property type="match status" value="1"/>
</dbReference>
<name>A0A9D1YYP8_9MICO</name>
<organism evidence="2 3">
    <name type="scientific">Candidatus Agrococcus pullicola</name>
    <dbReference type="NCBI Taxonomy" id="2838429"/>
    <lineage>
        <taxon>Bacteria</taxon>
        <taxon>Bacillati</taxon>
        <taxon>Actinomycetota</taxon>
        <taxon>Actinomycetes</taxon>
        <taxon>Micrococcales</taxon>
        <taxon>Microbacteriaceae</taxon>
        <taxon>Agrococcus</taxon>
    </lineage>
</organism>
<dbReference type="InterPro" id="IPR008492">
    <property type="entry name" value="Rv2714-like"/>
</dbReference>
<evidence type="ECO:0000313" key="3">
    <source>
        <dbReference type="Proteomes" id="UP000824005"/>
    </source>
</evidence>
<dbReference type="Proteomes" id="UP000824005">
    <property type="component" value="Unassembled WGS sequence"/>
</dbReference>
<dbReference type="InterPro" id="IPR019151">
    <property type="entry name" value="Proteasome_assmbl_chaperone_2"/>
</dbReference>
<feature type="compositionally biased region" description="Acidic residues" evidence="1">
    <location>
        <begin position="312"/>
        <end position="329"/>
    </location>
</feature>
<dbReference type="SUPFAM" id="SSF159659">
    <property type="entry name" value="Cgl1923-like"/>
    <property type="match status" value="1"/>
</dbReference>
<evidence type="ECO:0000313" key="2">
    <source>
        <dbReference type="EMBL" id="HIY67545.1"/>
    </source>
</evidence>
<dbReference type="PIRSF" id="PIRSF028754">
    <property type="entry name" value="UCP028754"/>
    <property type="match status" value="1"/>
</dbReference>
<proteinExistence type="predicted"/>
<gene>
    <name evidence="2" type="ORF">H9830_14870</name>
</gene>